<keyword evidence="2" id="KW-1185">Reference proteome</keyword>
<evidence type="ECO:0000313" key="1">
    <source>
        <dbReference type="EMBL" id="KAJ1371990.1"/>
    </source>
</evidence>
<protein>
    <submittedName>
        <fullName evidence="1">Uncharacterized protein</fullName>
    </submittedName>
</protein>
<accession>A0AAD5WJE8</accession>
<dbReference type="EMBL" id="JAHQIW010007074">
    <property type="protein sequence ID" value="KAJ1371990.1"/>
    <property type="molecule type" value="Genomic_DNA"/>
</dbReference>
<reference evidence="1" key="1">
    <citation type="submission" date="2021-06" db="EMBL/GenBank/DDBJ databases">
        <title>Parelaphostrongylus tenuis whole genome reference sequence.</title>
        <authorList>
            <person name="Garwood T.J."/>
            <person name="Larsen P.A."/>
            <person name="Fountain-Jones N.M."/>
            <person name="Garbe J.R."/>
            <person name="Macchietto M.G."/>
            <person name="Kania S.A."/>
            <person name="Gerhold R.W."/>
            <person name="Richards J.E."/>
            <person name="Wolf T.M."/>
        </authorList>
    </citation>
    <scope>NUCLEOTIDE SEQUENCE</scope>
    <source>
        <strain evidence="1">MNPRO001-30</strain>
        <tissue evidence="1">Meninges</tissue>
    </source>
</reference>
<evidence type="ECO:0000313" key="2">
    <source>
        <dbReference type="Proteomes" id="UP001196413"/>
    </source>
</evidence>
<comment type="caution">
    <text evidence="1">The sequence shown here is derived from an EMBL/GenBank/DDBJ whole genome shotgun (WGS) entry which is preliminary data.</text>
</comment>
<proteinExistence type="predicted"/>
<organism evidence="1 2">
    <name type="scientific">Parelaphostrongylus tenuis</name>
    <name type="common">Meningeal worm</name>
    <dbReference type="NCBI Taxonomy" id="148309"/>
    <lineage>
        <taxon>Eukaryota</taxon>
        <taxon>Metazoa</taxon>
        <taxon>Ecdysozoa</taxon>
        <taxon>Nematoda</taxon>
        <taxon>Chromadorea</taxon>
        <taxon>Rhabditida</taxon>
        <taxon>Rhabditina</taxon>
        <taxon>Rhabditomorpha</taxon>
        <taxon>Strongyloidea</taxon>
        <taxon>Metastrongylidae</taxon>
        <taxon>Parelaphostrongylus</taxon>
    </lineage>
</organism>
<dbReference type="Proteomes" id="UP001196413">
    <property type="component" value="Unassembled WGS sequence"/>
</dbReference>
<gene>
    <name evidence="1" type="ORF">KIN20_034042</name>
</gene>
<dbReference type="AlphaFoldDB" id="A0AAD5WJE8"/>
<sequence>MMKVARDRVIWRDVGRKPHLVHHVGDDGPRSQEPHELRSICTGVLAEWMCSGCCGDEAGVRISCRVRKKAKMLNMLPAYEKK</sequence>
<name>A0AAD5WJE8_PARTN</name>